<reference evidence="7 8" key="1">
    <citation type="submission" date="2020-04" db="EMBL/GenBank/DDBJ databases">
        <title>Thalassotalea sp. M1531, isolated from the surface of marine red alga.</title>
        <authorList>
            <person name="Pang L."/>
            <person name="Lu D.-C."/>
        </authorList>
    </citation>
    <scope>NUCLEOTIDE SEQUENCE [LARGE SCALE GENOMIC DNA]</scope>
    <source>
        <strain evidence="7 8">M1531</strain>
    </source>
</reference>
<dbReference type="PROSITE" id="PS50931">
    <property type="entry name" value="HTH_LYSR"/>
    <property type="match status" value="1"/>
</dbReference>
<dbReference type="PRINTS" id="PR00039">
    <property type="entry name" value="HTHLYSR"/>
</dbReference>
<comment type="caution">
    <text evidence="7">The sequence shown here is derived from an EMBL/GenBank/DDBJ whole genome shotgun (WGS) entry which is preliminary data.</text>
</comment>
<keyword evidence="4" id="KW-0010">Activator</keyword>
<accession>A0A7Y0L923</accession>
<dbReference type="RefSeq" id="WP_169073532.1">
    <property type="nucleotide sequence ID" value="NZ_JABBXH010000001.1"/>
</dbReference>
<protein>
    <submittedName>
        <fullName evidence="7">LysR family transcriptional regulator</fullName>
    </submittedName>
</protein>
<dbReference type="FunFam" id="1.10.10.10:FF:000001">
    <property type="entry name" value="LysR family transcriptional regulator"/>
    <property type="match status" value="1"/>
</dbReference>
<evidence type="ECO:0000256" key="5">
    <source>
        <dbReference type="ARBA" id="ARBA00023163"/>
    </source>
</evidence>
<dbReference type="CDD" id="cd05466">
    <property type="entry name" value="PBP2_LTTR_substrate"/>
    <property type="match status" value="1"/>
</dbReference>
<evidence type="ECO:0000313" key="8">
    <source>
        <dbReference type="Proteomes" id="UP000568664"/>
    </source>
</evidence>
<dbReference type="InterPro" id="IPR036390">
    <property type="entry name" value="WH_DNA-bd_sf"/>
</dbReference>
<dbReference type="GO" id="GO:0003677">
    <property type="term" value="F:DNA binding"/>
    <property type="evidence" value="ECO:0007669"/>
    <property type="project" value="UniProtKB-KW"/>
</dbReference>
<keyword evidence="5" id="KW-0804">Transcription</keyword>
<dbReference type="Pfam" id="PF03466">
    <property type="entry name" value="LysR_substrate"/>
    <property type="match status" value="1"/>
</dbReference>
<proteinExistence type="inferred from homology"/>
<evidence type="ECO:0000256" key="1">
    <source>
        <dbReference type="ARBA" id="ARBA00009437"/>
    </source>
</evidence>
<dbReference type="PANTHER" id="PTHR30346:SF26">
    <property type="entry name" value="HYDROGEN PEROXIDE-INDUCIBLE GENES ACTIVATOR"/>
    <property type="match status" value="1"/>
</dbReference>
<name>A0A7Y0L923_9GAMM</name>
<dbReference type="AlphaFoldDB" id="A0A7Y0L923"/>
<dbReference type="EMBL" id="JABBXH010000001">
    <property type="protein sequence ID" value="NMP30195.1"/>
    <property type="molecule type" value="Genomic_DNA"/>
</dbReference>
<organism evidence="7 8">
    <name type="scientific">Thalassotalea algicola</name>
    <dbReference type="NCBI Taxonomy" id="2716224"/>
    <lineage>
        <taxon>Bacteria</taxon>
        <taxon>Pseudomonadati</taxon>
        <taxon>Pseudomonadota</taxon>
        <taxon>Gammaproteobacteria</taxon>
        <taxon>Alteromonadales</taxon>
        <taxon>Colwelliaceae</taxon>
        <taxon>Thalassotalea</taxon>
    </lineage>
</organism>
<dbReference type="InterPro" id="IPR036388">
    <property type="entry name" value="WH-like_DNA-bd_sf"/>
</dbReference>
<dbReference type="Gene3D" id="1.10.10.10">
    <property type="entry name" value="Winged helix-like DNA-binding domain superfamily/Winged helix DNA-binding domain"/>
    <property type="match status" value="1"/>
</dbReference>
<evidence type="ECO:0000313" key="7">
    <source>
        <dbReference type="EMBL" id="NMP30195.1"/>
    </source>
</evidence>
<sequence>MDLKSLKYFIAVYENMSFSAAAKHCYIAQPSISSAVAQLESLLSTTLFTRHARGVKPTADGEKLYPLAKKLIGQAGAITASFKETPEKPEFRLGVTRGLGVQRMSALLKDFTSTVPNMALTLVPPNAESDARIITKEELALNESYLPLWQEDYLLALPYDHPLSLKSSLSLTDFHQLAMIKRSPCQAWQQLEEVLALAGTALDIRAQIRTIDYALGLVSAGVGCAILPAYKEVLAHKDIIFRPIEELQLRREIILAYHVENDIFQQLKHLVNVHK</sequence>
<dbReference type="PANTHER" id="PTHR30346">
    <property type="entry name" value="TRANSCRIPTIONAL DUAL REGULATOR HCAR-RELATED"/>
    <property type="match status" value="1"/>
</dbReference>
<dbReference type="InterPro" id="IPR000847">
    <property type="entry name" value="LysR_HTH_N"/>
</dbReference>
<dbReference type="Pfam" id="PF00126">
    <property type="entry name" value="HTH_1"/>
    <property type="match status" value="1"/>
</dbReference>
<dbReference type="Proteomes" id="UP000568664">
    <property type="component" value="Unassembled WGS sequence"/>
</dbReference>
<gene>
    <name evidence="7" type="ORF">HII17_01360</name>
</gene>
<evidence type="ECO:0000259" key="6">
    <source>
        <dbReference type="PROSITE" id="PS50931"/>
    </source>
</evidence>
<evidence type="ECO:0000256" key="3">
    <source>
        <dbReference type="ARBA" id="ARBA00023125"/>
    </source>
</evidence>
<dbReference type="SUPFAM" id="SSF46785">
    <property type="entry name" value="Winged helix' DNA-binding domain"/>
    <property type="match status" value="1"/>
</dbReference>
<dbReference type="GO" id="GO:0032993">
    <property type="term" value="C:protein-DNA complex"/>
    <property type="evidence" value="ECO:0007669"/>
    <property type="project" value="TreeGrafter"/>
</dbReference>
<feature type="domain" description="HTH lysR-type" evidence="6">
    <location>
        <begin position="1"/>
        <end position="58"/>
    </location>
</feature>
<comment type="similarity">
    <text evidence="1">Belongs to the LysR transcriptional regulatory family.</text>
</comment>
<keyword evidence="2" id="KW-0805">Transcription regulation</keyword>
<dbReference type="GO" id="GO:0003700">
    <property type="term" value="F:DNA-binding transcription factor activity"/>
    <property type="evidence" value="ECO:0007669"/>
    <property type="project" value="InterPro"/>
</dbReference>
<dbReference type="InterPro" id="IPR005119">
    <property type="entry name" value="LysR_subst-bd"/>
</dbReference>
<dbReference type="SUPFAM" id="SSF53850">
    <property type="entry name" value="Periplasmic binding protein-like II"/>
    <property type="match status" value="1"/>
</dbReference>
<evidence type="ECO:0000256" key="4">
    <source>
        <dbReference type="ARBA" id="ARBA00023159"/>
    </source>
</evidence>
<evidence type="ECO:0000256" key="2">
    <source>
        <dbReference type="ARBA" id="ARBA00023015"/>
    </source>
</evidence>
<keyword evidence="8" id="KW-1185">Reference proteome</keyword>
<dbReference type="Gene3D" id="3.40.190.10">
    <property type="entry name" value="Periplasmic binding protein-like II"/>
    <property type="match status" value="2"/>
</dbReference>
<keyword evidence="3" id="KW-0238">DNA-binding</keyword>